<dbReference type="PANTHER" id="PTHR37212:SF2">
    <property type="entry name" value="ACTIN PROTEIN 2_3 COMPLEX SUBUNIT-LIKE PROTEIN"/>
    <property type="match status" value="1"/>
</dbReference>
<accession>A0A9Q0KZ43</accession>
<dbReference type="AlphaFoldDB" id="A0A9Q0KZ43"/>
<dbReference type="EMBL" id="JAMYWD010000002">
    <property type="protein sequence ID" value="KAJ4978906.1"/>
    <property type="molecule type" value="Genomic_DNA"/>
</dbReference>
<reference evidence="2" key="1">
    <citation type="journal article" date="2023" name="Plant J.">
        <title>The genome of the king protea, Protea cynaroides.</title>
        <authorList>
            <person name="Chang J."/>
            <person name="Duong T.A."/>
            <person name="Schoeman C."/>
            <person name="Ma X."/>
            <person name="Roodt D."/>
            <person name="Barker N."/>
            <person name="Li Z."/>
            <person name="Van de Peer Y."/>
            <person name="Mizrachi E."/>
        </authorList>
    </citation>
    <scope>NUCLEOTIDE SEQUENCE</scope>
    <source>
        <tissue evidence="2">Young leaves</tissue>
    </source>
</reference>
<gene>
    <name evidence="2" type="ORF">NE237_009686</name>
</gene>
<sequence length="128" mass="13768">MGEKKGFRKGEGRGGVSQRRSASHGSFNSLLLNSLLPLASLPWRTSISSLDNQRLPKNLNCLRVVECISGVDNRAKQLRSEVAFKILINCLDGKVGSRSEASGIAKAGAKLVMEVSNAKASEEIKKSL</sequence>
<feature type="compositionally biased region" description="Basic and acidic residues" evidence="1">
    <location>
        <begin position="1"/>
        <end position="12"/>
    </location>
</feature>
<dbReference type="Proteomes" id="UP001141806">
    <property type="component" value="Unassembled WGS sequence"/>
</dbReference>
<evidence type="ECO:0000313" key="2">
    <source>
        <dbReference type="EMBL" id="KAJ4978906.1"/>
    </source>
</evidence>
<protein>
    <submittedName>
        <fullName evidence="2">Uncharacterized protein</fullName>
    </submittedName>
</protein>
<evidence type="ECO:0000256" key="1">
    <source>
        <dbReference type="SAM" id="MobiDB-lite"/>
    </source>
</evidence>
<keyword evidence="3" id="KW-1185">Reference proteome</keyword>
<name>A0A9Q0KZ43_9MAGN</name>
<comment type="caution">
    <text evidence="2">The sequence shown here is derived from an EMBL/GenBank/DDBJ whole genome shotgun (WGS) entry which is preliminary data.</text>
</comment>
<dbReference type="PANTHER" id="PTHR37212">
    <property type="entry name" value="ACTIN PROTEIN 2/3 COMPLEX SUBUNIT-LIKE PROTEIN"/>
    <property type="match status" value="1"/>
</dbReference>
<evidence type="ECO:0000313" key="3">
    <source>
        <dbReference type="Proteomes" id="UP001141806"/>
    </source>
</evidence>
<proteinExistence type="predicted"/>
<organism evidence="2 3">
    <name type="scientific">Protea cynaroides</name>
    <dbReference type="NCBI Taxonomy" id="273540"/>
    <lineage>
        <taxon>Eukaryota</taxon>
        <taxon>Viridiplantae</taxon>
        <taxon>Streptophyta</taxon>
        <taxon>Embryophyta</taxon>
        <taxon>Tracheophyta</taxon>
        <taxon>Spermatophyta</taxon>
        <taxon>Magnoliopsida</taxon>
        <taxon>Proteales</taxon>
        <taxon>Proteaceae</taxon>
        <taxon>Protea</taxon>
    </lineage>
</organism>
<dbReference type="OrthoDB" id="674980at2759"/>
<feature type="region of interest" description="Disordered" evidence="1">
    <location>
        <begin position="1"/>
        <end position="23"/>
    </location>
</feature>